<dbReference type="PANTHER" id="PTHR33373">
    <property type="entry name" value="OS07G0479600 PROTEIN"/>
    <property type="match status" value="1"/>
</dbReference>
<gene>
    <name evidence="2" type="ORF">PHYPA_029232</name>
</gene>
<keyword evidence="4" id="KW-1185">Reference proteome</keyword>
<dbReference type="Proteomes" id="UP000006727">
    <property type="component" value="Chromosome 24"/>
</dbReference>
<dbReference type="InterPro" id="IPR025124">
    <property type="entry name" value="Gag1-like_clamp"/>
</dbReference>
<reference evidence="2 4" key="2">
    <citation type="journal article" date="2018" name="Plant J.">
        <title>The Physcomitrella patens chromosome-scale assembly reveals moss genome structure and evolution.</title>
        <authorList>
            <person name="Lang D."/>
            <person name="Ullrich K.K."/>
            <person name="Murat F."/>
            <person name="Fuchs J."/>
            <person name="Jenkins J."/>
            <person name="Haas F.B."/>
            <person name="Piednoel M."/>
            <person name="Gundlach H."/>
            <person name="Van Bel M."/>
            <person name="Meyberg R."/>
            <person name="Vives C."/>
            <person name="Morata J."/>
            <person name="Symeonidi A."/>
            <person name="Hiss M."/>
            <person name="Muchero W."/>
            <person name="Kamisugi Y."/>
            <person name="Saleh O."/>
            <person name="Blanc G."/>
            <person name="Decker E.L."/>
            <person name="van Gessel N."/>
            <person name="Grimwood J."/>
            <person name="Hayes R.D."/>
            <person name="Graham S.W."/>
            <person name="Gunter L.E."/>
            <person name="McDaniel S.F."/>
            <person name="Hoernstein S.N.W."/>
            <person name="Larsson A."/>
            <person name="Li F.W."/>
            <person name="Perroud P.F."/>
            <person name="Phillips J."/>
            <person name="Ranjan P."/>
            <person name="Rokshar D.S."/>
            <person name="Rothfels C.J."/>
            <person name="Schneider L."/>
            <person name="Shu S."/>
            <person name="Stevenson D.W."/>
            <person name="Thummler F."/>
            <person name="Tillich M."/>
            <person name="Villarreal Aguilar J.C."/>
            <person name="Widiez T."/>
            <person name="Wong G.K."/>
            <person name="Wymore A."/>
            <person name="Zhang Y."/>
            <person name="Zimmer A.D."/>
            <person name="Quatrano R.S."/>
            <person name="Mayer K.F.X."/>
            <person name="Goodstein D."/>
            <person name="Casacuberta J.M."/>
            <person name="Vandepoele K."/>
            <person name="Reski R."/>
            <person name="Cuming A.C."/>
            <person name="Tuskan G.A."/>
            <person name="Maumus F."/>
            <person name="Salse J."/>
            <person name="Schmutz J."/>
            <person name="Rensing S.A."/>
        </authorList>
    </citation>
    <scope>NUCLEOTIDE SEQUENCE [LARGE SCALE GENOMIC DNA]</scope>
    <source>
        <strain evidence="3 4">cv. Gransden 2004</strain>
    </source>
</reference>
<dbReference type="PaxDb" id="3218-PP1S365_38V6.1"/>
<dbReference type="PANTHER" id="PTHR33373:SF34">
    <property type="entry name" value="DUF4050 DOMAIN-CONTAINING PROTEIN"/>
    <property type="match status" value="1"/>
</dbReference>
<proteinExistence type="predicted"/>
<protein>
    <recommendedName>
        <fullName evidence="1">Gag1-like clamp domain-containing protein</fullName>
    </recommendedName>
</protein>
<accession>A0A2K1IH84</accession>
<dbReference type="EMBL" id="ABEU02000024">
    <property type="protein sequence ID" value="PNR28639.1"/>
    <property type="molecule type" value="Genomic_DNA"/>
</dbReference>
<dbReference type="InParanoid" id="A0A2K1IH84"/>
<dbReference type="Pfam" id="PF13259">
    <property type="entry name" value="clamp_Gag1-like"/>
    <property type="match status" value="1"/>
</dbReference>
<organism evidence="2">
    <name type="scientific">Physcomitrium patens</name>
    <name type="common">Spreading-leaved earth moss</name>
    <name type="synonym">Physcomitrella patens</name>
    <dbReference type="NCBI Taxonomy" id="3218"/>
    <lineage>
        <taxon>Eukaryota</taxon>
        <taxon>Viridiplantae</taxon>
        <taxon>Streptophyta</taxon>
        <taxon>Embryophyta</taxon>
        <taxon>Bryophyta</taxon>
        <taxon>Bryophytina</taxon>
        <taxon>Bryopsida</taxon>
        <taxon>Funariidae</taxon>
        <taxon>Funariales</taxon>
        <taxon>Funariaceae</taxon>
        <taxon>Physcomitrium</taxon>
    </lineage>
</organism>
<feature type="domain" description="Gag1-like clamp" evidence="1">
    <location>
        <begin position="186"/>
        <end position="226"/>
    </location>
</feature>
<dbReference type="Gramene" id="Pp3c24_18340V3.2">
    <property type="protein sequence ID" value="Pp3c24_18340V3.2"/>
    <property type="gene ID" value="Pp3c24_18340"/>
</dbReference>
<evidence type="ECO:0000313" key="4">
    <source>
        <dbReference type="Proteomes" id="UP000006727"/>
    </source>
</evidence>
<dbReference type="Gramene" id="Pp3c24_18340V3.1">
    <property type="protein sequence ID" value="Pp3c24_18340V3.1"/>
    <property type="gene ID" value="Pp3c24_18340"/>
</dbReference>
<dbReference type="EnsemblPlants" id="Pp3c24_18340V3.1">
    <property type="protein sequence ID" value="Pp3c24_18340V3.1"/>
    <property type="gene ID" value="Pp3c24_18340"/>
</dbReference>
<evidence type="ECO:0000259" key="1">
    <source>
        <dbReference type="Pfam" id="PF13259"/>
    </source>
</evidence>
<dbReference type="EnsemblPlants" id="Pp3c24_18340V3.2">
    <property type="protein sequence ID" value="Pp3c24_18340V3.2"/>
    <property type="gene ID" value="Pp3c24_18340"/>
</dbReference>
<reference evidence="2 4" key="1">
    <citation type="journal article" date="2008" name="Science">
        <title>The Physcomitrella genome reveals evolutionary insights into the conquest of land by plants.</title>
        <authorList>
            <person name="Rensing S."/>
            <person name="Lang D."/>
            <person name="Zimmer A."/>
            <person name="Terry A."/>
            <person name="Salamov A."/>
            <person name="Shapiro H."/>
            <person name="Nishiyama T."/>
            <person name="Perroud P.-F."/>
            <person name="Lindquist E."/>
            <person name="Kamisugi Y."/>
            <person name="Tanahashi T."/>
            <person name="Sakakibara K."/>
            <person name="Fujita T."/>
            <person name="Oishi K."/>
            <person name="Shin-I T."/>
            <person name="Kuroki Y."/>
            <person name="Toyoda A."/>
            <person name="Suzuki Y."/>
            <person name="Hashimoto A."/>
            <person name="Yamaguchi K."/>
            <person name="Sugano A."/>
            <person name="Kohara Y."/>
            <person name="Fujiyama A."/>
            <person name="Anterola A."/>
            <person name="Aoki S."/>
            <person name="Ashton N."/>
            <person name="Barbazuk W.B."/>
            <person name="Barker E."/>
            <person name="Bennetzen J."/>
            <person name="Bezanilla M."/>
            <person name="Blankenship R."/>
            <person name="Cho S.H."/>
            <person name="Dutcher S."/>
            <person name="Estelle M."/>
            <person name="Fawcett J.A."/>
            <person name="Gundlach H."/>
            <person name="Hanada K."/>
            <person name="Heyl A."/>
            <person name="Hicks K.A."/>
            <person name="Hugh J."/>
            <person name="Lohr M."/>
            <person name="Mayer K."/>
            <person name="Melkozernov A."/>
            <person name="Murata T."/>
            <person name="Nelson D."/>
            <person name="Pils B."/>
            <person name="Prigge M."/>
            <person name="Reiss B."/>
            <person name="Renner T."/>
            <person name="Rombauts S."/>
            <person name="Rushton P."/>
            <person name="Sanderfoot A."/>
            <person name="Schween G."/>
            <person name="Shiu S.-H."/>
            <person name="Stueber K."/>
            <person name="Theodoulou F.L."/>
            <person name="Tu H."/>
            <person name="Van de Peer Y."/>
            <person name="Verrier P.J."/>
            <person name="Waters E."/>
            <person name="Wood A."/>
            <person name="Yang L."/>
            <person name="Cove D."/>
            <person name="Cuming A."/>
            <person name="Hasebe M."/>
            <person name="Lucas S."/>
            <person name="Mishler D.B."/>
            <person name="Reski R."/>
            <person name="Grigoriev I."/>
            <person name="Quatrano R.S."/>
            <person name="Boore J.L."/>
        </authorList>
    </citation>
    <scope>NUCLEOTIDE SEQUENCE [LARGE SCALE GENOMIC DNA]</scope>
    <source>
        <strain evidence="3 4">cv. Gransden 2004</strain>
    </source>
</reference>
<evidence type="ECO:0000313" key="3">
    <source>
        <dbReference type="EnsemblPlants" id="Pp3c24_18340V3.1"/>
    </source>
</evidence>
<name>A0A2K1IH84_PHYPA</name>
<evidence type="ECO:0000313" key="2">
    <source>
        <dbReference type="EMBL" id="PNR28639.1"/>
    </source>
</evidence>
<reference evidence="3" key="3">
    <citation type="submission" date="2020-12" db="UniProtKB">
        <authorList>
            <consortium name="EnsemblPlants"/>
        </authorList>
    </citation>
    <scope>IDENTIFICATION</scope>
</reference>
<dbReference type="STRING" id="3218.A0A2K1IH84"/>
<sequence length="228" mass="24846">MRAFMPAEADAPSIQALQSERDVLQGSLFFLSFSRGLYSAPCSSEPAAAQPLTILFRCALFQLLLSVQTLLFVLHSPKLHFPAISSGAQVGSINSPGGGVLSQDGSLGVLLWFCGGFVAVGSFRVYLAGDLESRAGIVNPAAQDTCTASNTAYSNHALALWNQQRSAWVGTQPRPPARREPREPAISWNTTYEELLSTSRPFAQPIPLLEMVDFLVDVWEQEGLYERR</sequence>
<dbReference type="AlphaFoldDB" id="A0A2K1IH84"/>